<organism evidence="1 3">
    <name type="scientific">Methylobacterium oxalidis</name>
    <dbReference type="NCBI Taxonomy" id="944322"/>
    <lineage>
        <taxon>Bacteria</taxon>
        <taxon>Pseudomonadati</taxon>
        <taxon>Pseudomonadota</taxon>
        <taxon>Alphaproteobacteria</taxon>
        <taxon>Hyphomicrobiales</taxon>
        <taxon>Methylobacteriaceae</taxon>
        <taxon>Methylobacterium</taxon>
    </lineage>
</organism>
<reference evidence="2" key="1">
    <citation type="journal article" date="2014" name="Int. J. Syst. Evol. Microbiol.">
        <title>Complete genome of a new Firmicutes species belonging to the dominant human colonic microbiota ('Ruminococcus bicirculans') reveals two chromosomes and a selective capacity to utilize plant glucans.</title>
        <authorList>
            <consortium name="NISC Comparative Sequencing Program"/>
            <person name="Wegmann U."/>
            <person name="Louis P."/>
            <person name="Goesmann A."/>
            <person name="Henrissat B."/>
            <person name="Duncan S.H."/>
            <person name="Flint H.J."/>
        </authorList>
    </citation>
    <scope>NUCLEOTIDE SEQUENCE</scope>
    <source>
        <strain evidence="2">NBRC 107715</strain>
    </source>
</reference>
<keyword evidence="4" id="KW-1185">Reference proteome</keyword>
<evidence type="ECO:0000313" key="1">
    <source>
        <dbReference type="EMBL" id="GEP03718.1"/>
    </source>
</evidence>
<proteinExistence type="predicted"/>
<gene>
    <name evidence="2" type="ORF">GCM10007888_06830</name>
    <name evidence="1" type="ORF">MOX02_17560</name>
</gene>
<dbReference type="OrthoDB" id="8002079at2"/>
<sequence length="183" mass="19032">MRFLGRLLATILHMMLEILLLPLTLLGWQPKPTASSVAAAALDAVRRDEPGEPLAPVVRKPCPMAELVQRHARARLFTHEQHAPVDPLPSPLAAWVAGLDATQLGEVLGCPASRLQRHINAGLGGSTALGPFRLPPVVADAVPAGIAGKGAKGGTGGPSRSVDVAELLAELGTTPAYSYGPSR</sequence>
<reference evidence="4" key="2">
    <citation type="journal article" date="2019" name="Int. J. Syst. Evol. Microbiol.">
        <title>The Global Catalogue of Microorganisms (GCM) 10K type strain sequencing project: providing services to taxonomists for standard genome sequencing and annotation.</title>
        <authorList>
            <consortium name="The Broad Institute Genomics Platform"/>
            <consortium name="The Broad Institute Genome Sequencing Center for Infectious Disease"/>
            <person name="Wu L."/>
            <person name="Ma J."/>
        </authorList>
    </citation>
    <scope>NUCLEOTIDE SEQUENCE [LARGE SCALE GENOMIC DNA]</scope>
    <source>
        <strain evidence="4">NBRC 107715</strain>
    </source>
</reference>
<reference evidence="1 3" key="3">
    <citation type="submission" date="2019-07" db="EMBL/GenBank/DDBJ databases">
        <title>Whole genome shotgun sequence of Methylobacterium oxalidis NBRC 107715.</title>
        <authorList>
            <person name="Hosoyama A."/>
            <person name="Uohara A."/>
            <person name="Ohji S."/>
            <person name="Ichikawa N."/>
        </authorList>
    </citation>
    <scope>NUCLEOTIDE SEQUENCE [LARGE SCALE GENOMIC DNA]</scope>
    <source>
        <strain evidence="1 3">NBRC 107715</strain>
    </source>
</reference>
<evidence type="ECO:0000313" key="3">
    <source>
        <dbReference type="Proteomes" id="UP000321960"/>
    </source>
</evidence>
<dbReference type="AlphaFoldDB" id="A0A512J161"/>
<protein>
    <submittedName>
        <fullName evidence="1">Uncharacterized protein</fullName>
    </submittedName>
</protein>
<dbReference type="RefSeq" id="WP_147025412.1">
    <property type="nucleotide sequence ID" value="NZ_BJZU01000028.1"/>
</dbReference>
<dbReference type="EMBL" id="BJZU01000028">
    <property type="protein sequence ID" value="GEP03718.1"/>
    <property type="molecule type" value="Genomic_DNA"/>
</dbReference>
<comment type="caution">
    <text evidence="1">The sequence shown here is derived from an EMBL/GenBank/DDBJ whole genome shotgun (WGS) entry which is preliminary data.</text>
</comment>
<dbReference type="EMBL" id="BSPK01000008">
    <property type="protein sequence ID" value="GLS62302.1"/>
    <property type="molecule type" value="Genomic_DNA"/>
</dbReference>
<dbReference type="Proteomes" id="UP000321960">
    <property type="component" value="Unassembled WGS sequence"/>
</dbReference>
<evidence type="ECO:0000313" key="4">
    <source>
        <dbReference type="Proteomes" id="UP001156856"/>
    </source>
</evidence>
<evidence type="ECO:0000313" key="2">
    <source>
        <dbReference type="EMBL" id="GLS62302.1"/>
    </source>
</evidence>
<name>A0A512J161_9HYPH</name>
<accession>A0A512J161</accession>
<dbReference type="Proteomes" id="UP001156856">
    <property type="component" value="Unassembled WGS sequence"/>
</dbReference>
<reference evidence="2" key="4">
    <citation type="submission" date="2023-01" db="EMBL/GenBank/DDBJ databases">
        <title>Draft genome sequence of Methylobacterium oxalidis strain NBRC 107715.</title>
        <authorList>
            <person name="Sun Q."/>
            <person name="Mori K."/>
        </authorList>
    </citation>
    <scope>NUCLEOTIDE SEQUENCE</scope>
    <source>
        <strain evidence="2">NBRC 107715</strain>
    </source>
</reference>